<proteinExistence type="predicted"/>
<protein>
    <submittedName>
        <fullName evidence="8">1 TM domain-containing transmembrane protein</fullName>
    </submittedName>
</protein>
<evidence type="ECO:0000256" key="1">
    <source>
        <dbReference type="ARBA" id="ARBA00004370"/>
    </source>
</evidence>
<dbReference type="GO" id="GO:0016020">
    <property type="term" value="C:membrane"/>
    <property type="evidence" value="ECO:0007669"/>
    <property type="project" value="UniProtKB-SubCell"/>
</dbReference>
<dbReference type="Proteomes" id="UP001431209">
    <property type="component" value="Unassembled WGS sequence"/>
</dbReference>
<comment type="caution">
    <text evidence="8">The sequence shown here is derived from an EMBL/GenBank/DDBJ whole genome shotgun (WGS) entry which is preliminary data.</text>
</comment>
<evidence type="ECO:0000256" key="6">
    <source>
        <dbReference type="SAM" id="Phobius"/>
    </source>
</evidence>
<evidence type="ECO:0000313" key="9">
    <source>
        <dbReference type="Proteomes" id="UP001431209"/>
    </source>
</evidence>
<evidence type="ECO:0000256" key="4">
    <source>
        <dbReference type="ARBA" id="ARBA00023121"/>
    </source>
</evidence>
<feature type="domain" description="SMP-LTD" evidence="7">
    <location>
        <begin position="65"/>
        <end position="254"/>
    </location>
</feature>
<dbReference type="CDD" id="cd21669">
    <property type="entry name" value="SMP_SF"/>
    <property type="match status" value="1"/>
</dbReference>
<dbReference type="GO" id="GO:0008289">
    <property type="term" value="F:lipid binding"/>
    <property type="evidence" value="ECO:0007669"/>
    <property type="project" value="UniProtKB-KW"/>
</dbReference>
<keyword evidence="9" id="KW-1185">Reference proteome</keyword>
<keyword evidence="3" id="KW-0445">Lipid transport</keyword>
<keyword evidence="4" id="KW-0446">Lipid-binding</keyword>
<gene>
    <name evidence="8" type="ORF">AKO1_001923</name>
</gene>
<dbReference type="EMBL" id="JAOPGA020001209">
    <property type="protein sequence ID" value="KAL0486242.1"/>
    <property type="molecule type" value="Genomic_DNA"/>
</dbReference>
<organism evidence="8 9">
    <name type="scientific">Acrasis kona</name>
    <dbReference type="NCBI Taxonomy" id="1008807"/>
    <lineage>
        <taxon>Eukaryota</taxon>
        <taxon>Discoba</taxon>
        <taxon>Heterolobosea</taxon>
        <taxon>Tetramitia</taxon>
        <taxon>Eutetramitia</taxon>
        <taxon>Acrasidae</taxon>
        <taxon>Acrasis</taxon>
    </lineage>
</organism>
<dbReference type="PROSITE" id="PS51847">
    <property type="entry name" value="SMP"/>
    <property type="match status" value="1"/>
</dbReference>
<evidence type="ECO:0000313" key="8">
    <source>
        <dbReference type="EMBL" id="KAL0486242.1"/>
    </source>
</evidence>
<dbReference type="GO" id="GO:0006869">
    <property type="term" value="P:lipid transport"/>
    <property type="evidence" value="ECO:0007669"/>
    <property type="project" value="UniProtKB-KW"/>
</dbReference>
<keyword evidence="6 8" id="KW-0812">Transmembrane</keyword>
<evidence type="ECO:0000259" key="7">
    <source>
        <dbReference type="PROSITE" id="PS51847"/>
    </source>
</evidence>
<keyword evidence="5 6" id="KW-0472">Membrane</keyword>
<sequence>MPFSWVLLIIVSIYFLYSKFFISDFRLPFHERQHRQQIRQHQKQLLPNGTLAVSPPHQRTDEKEQSMLSNQFNGIACVNAIIGLNSETIKNKANDWLLEAKPIPTVMESIKVTALDLAVEEPPLISALSCVQHTEEKTIIDAKFEYEGGFFIECVMRPRMLPLNLRCLLSEVIISGKLRISIEYFPIDQGSGISQVDVSLSEYPEIDSKLQMFDSLDFNAISSTIPSLTATLKKRFKESLMMYVYPNTYPLMTKNQSKGSNGEDKNVITIGNEMDDLEDAVKSTLLDVNQLLTNKDHNASSVKKEAICESVMQFLKFGKEKRIPVSMMETVKKGFHILNNLIFDEKTGRIHEPSFQVILQKDNMMFIGHVCQTCSLADELMRNIMKIRDDKLKKQVNDLLNELKLQDIPLTVYSRAR</sequence>
<reference evidence="8 9" key="1">
    <citation type="submission" date="2024-03" db="EMBL/GenBank/DDBJ databases">
        <title>The Acrasis kona genome and developmental transcriptomes reveal deep origins of eukaryotic multicellular pathways.</title>
        <authorList>
            <person name="Sheikh S."/>
            <person name="Fu C.-J."/>
            <person name="Brown M.W."/>
            <person name="Baldauf S.L."/>
        </authorList>
    </citation>
    <scope>NUCLEOTIDE SEQUENCE [LARGE SCALE GENOMIC DNA]</scope>
    <source>
        <strain evidence="8 9">ATCC MYA-3509</strain>
    </source>
</reference>
<dbReference type="InterPro" id="IPR031468">
    <property type="entry name" value="SMP_LBD"/>
</dbReference>
<evidence type="ECO:0000256" key="5">
    <source>
        <dbReference type="ARBA" id="ARBA00023136"/>
    </source>
</evidence>
<feature type="transmembrane region" description="Helical" evidence="6">
    <location>
        <begin position="6"/>
        <end position="29"/>
    </location>
</feature>
<comment type="subcellular location">
    <subcellularLocation>
        <location evidence="1">Membrane</location>
    </subcellularLocation>
</comment>
<evidence type="ECO:0000256" key="2">
    <source>
        <dbReference type="ARBA" id="ARBA00022448"/>
    </source>
</evidence>
<name>A0AAW2Z8U1_9EUKA</name>
<evidence type="ECO:0000256" key="3">
    <source>
        <dbReference type="ARBA" id="ARBA00023055"/>
    </source>
</evidence>
<accession>A0AAW2Z8U1</accession>
<keyword evidence="2" id="KW-0813">Transport</keyword>
<keyword evidence="6" id="KW-1133">Transmembrane helix</keyword>
<dbReference type="AlphaFoldDB" id="A0AAW2Z8U1"/>